<evidence type="ECO:0000313" key="3">
    <source>
        <dbReference type="EMBL" id="OJJ99328.1"/>
    </source>
</evidence>
<dbReference type="Proteomes" id="UP000184546">
    <property type="component" value="Unassembled WGS sequence"/>
</dbReference>
<dbReference type="VEuPathDB" id="FungiDB:ASPACDRAFT_30164"/>
<protein>
    <recommendedName>
        <fullName evidence="2">RNase H type-1 domain-containing protein</fullName>
    </recommendedName>
</protein>
<dbReference type="InterPro" id="IPR012337">
    <property type="entry name" value="RNaseH-like_sf"/>
</dbReference>
<dbReference type="InterPro" id="IPR002156">
    <property type="entry name" value="RNaseH_domain"/>
</dbReference>
<dbReference type="Pfam" id="PF00075">
    <property type="entry name" value="RNase_H"/>
    <property type="match status" value="1"/>
</dbReference>
<feature type="transmembrane region" description="Helical" evidence="1">
    <location>
        <begin position="33"/>
        <end position="55"/>
    </location>
</feature>
<evidence type="ECO:0000259" key="2">
    <source>
        <dbReference type="PROSITE" id="PS50879"/>
    </source>
</evidence>
<evidence type="ECO:0000313" key="4">
    <source>
        <dbReference type="Proteomes" id="UP000184546"/>
    </source>
</evidence>
<proteinExistence type="predicted"/>
<organism evidence="3 4">
    <name type="scientific">Aspergillus aculeatus (strain ATCC 16872 / CBS 172.66 / WB 5094)</name>
    <dbReference type="NCBI Taxonomy" id="690307"/>
    <lineage>
        <taxon>Eukaryota</taxon>
        <taxon>Fungi</taxon>
        <taxon>Dikarya</taxon>
        <taxon>Ascomycota</taxon>
        <taxon>Pezizomycotina</taxon>
        <taxon>Eurotiomycetes</taxon>
        <taxon>Eurotiomycetidae</taxon>
        <taxon>Eurotiales</taxon>
        <taxon>Aspergillaceae</taxon>
        <taxon>Aspergillus</taxon>
        <taxon>Aspergillus subgen. Circumdati</taxon>
    </lineage>
</organism>
<dbReference type="GeneID" id="30973519"/>
<keyword evidence="1" id="KW-0812">Transmembrane</keyword>
<name>A0A1L9WT73_ASPA1</name>
<keyword evidence="1" id="KW-1133">Transmembrane helix</keyword>
<feature type="non-terminal residue" evidence="3">
    <location>
        <position position="1"/>
    </location>
</feature>
<dbReference type="SUPFAM" id="SSF53098">
    <property type="entry name" value="Ribonuclease H-like"/>
    <property type="match status" value="1"/>
</dbReference>
<reference evidence="4" key="1">
    <citation type="journal article" date="2017" name="Genome Biol.">
        <title>Comparative genomics reveals high biological diversity and specific adaptations in the industrially and medically important fungal genus Aspergillus.</title>
        <authorList>
            <person name="de Vries R.P."/>
            <person name="Riley R."/>
            <person name="Wiebenga A."/>
            <person name="Aguilar-Osorio G."/>
            <person name="Amillis S."/>
            <person name="Uchima C.A."/>
            <person name="Anderluh G."/>
            <person name="Asadollahi M."/>
            <person name="Askin M."/>
            <person name="Barry K."/>
            <person name="Battaglia E."/>
            <person name="Bayram O."/>
            <person name="Benocci T."/>
            <person name="Braus-Stromeyer S.A."/>
            <person name="Caldana C."/>
            <person name="Canovas D."/>
            <person name="Cerqueira G.C."/>
            <person name="Chen F."/>
            <person name="Chen W."/>
            <person name="Choi C."/>
            <person name="Clum A."/>
            <person name="Dos Santos R.A."/>
            <person name="Damasio A.R."/>
            <person name="Diallinas G."/>
            <person name="Emri T."/>
            <person name="Fekete E."/>
            <person name="Flipphi M."/>
            <person name="Freyberg S."/>
            <person name="Gallo A."/>
            <person name="Gournas C."/>
            <person name="Habgood R."/>
            <person name="Hainaut M."/>
            <person name="Harispe M.L."/>
            <person name="Henrissat B."/>
            <person name="Hilden K.S."/>
            <person name="Hope R."/>
            <person name="Hossain A."/>
            <person name="Karabika E."/>
            <person name="Karaffa L."/>
            <person name="Karanyi Z."/>
            <person name="Krasevec N."/>
            <person name="Kuo A."/>
            <person name="Kusch H."/>
            <person name="LaButti K."/>
            <person name="Lagendijk E.L."/>
            <person name="Lapidus A."/>
            <person name="Levasseur A."/>
            <person name="Lindquist E."/>
            <person name="Lipzen A."/>
            <person name="Logrieco A.F."/>
            <person name="MacCabe A."/>
            <person name="Maekelae M.R."/>
            <person name="Malavazi I."/>
            <person name="Melin P."/>
            <person name="Meyer V."/>
            <person name="Mielnichuk N."/>
            <person name="Miskei M."/>
            <person name="Molnar A.P."/>
            <person name="Mule G."/>
            <person name="Ngan C.Y."/>
            <person name="Orejas M."/>
            <person name="Orosz E."/>
            <person name="Ouedraogo J.P."/>
            <person name="Overkamp K.M."/>
            <person name="Park H.-S."/>
            <person name="Perrone G."/>
            <person name="Piumi F."/>
            <person name="Punt P.J."/>
            <person name="Ram A.F."/>
            <person name="Ramon A."/>
            <person name="Rauscher S."/>
            <person name="Record E."/>
            <person name="Riano-Pachon D.M."/>
            <person name="Robert V."/>
            <person name="Roehrig J."/>
            <person name="Ruller R."/>
            <person name="Salamov A."/>
            <person name="Salih N.S."/>
            <person name="Samson R.A."/>
            <person name="Sandor E."/>
            <person name="Sanguinetti M."/>
            <person name="Schuetze T."/>
            <person name="Sepcic K."/>
            <person name="Shelest E."/>
            <person name="Sherlock G."/>
            <person name="Sophianopoulou V."/>
            <person name="Squina F.M."/>
            <person name="Sun H."/>
            <person name="Susca A."/>
            <person name="Todd R.B."/>
            <person name="Tsang A."/>
            <person name="Unkles S.E."/>
            <person name="van de Wiele N."/>
            <person name="van Rossen-Uffink D."/>
            <person name="Oliveira J.V."/>
            <person name="Vesth T.C."/>
            <person name="Visser J."/>
            <person name="Yu J.-H."/>
            <person name="Zhou M."/>
            <person name="Andersen M.R."/>
            <person name="Archer D.B."/>
            <person name="Baker S.E."/>
            <person name="Benoit I."/>
            <person name="Brakhage A.A."/>
            <person name="Braus G.H."/>
            <person name="Fischer R."/>
            <person name="Frisvad J.C."/>
            <person name="Goldman G.H."/>
            <person name="Houbraken J."/>
            <person name="Oakley B."/>
            <person name="Pocsi I."/>
            <person name="Scazzocchio C."/>
            <person name="Seiboth B."/>
            <person name="vanKuyk P.A."/>
            <person name="Wortman J."/>
            <person name="Dyer P.S."/>
            <person name="Grigoriev I.V."/>
        </authorList>
    </citation>
    <scope>NUCLEOTIDE SEQUENCE [LARGE SCALE GENOMIC DNA]</scope>
    <source>
        <strain evidence="4">ATCC 16872 / CBS 172.66 / WB 5094</strain>
    </source>
</reference>
<dbReference type="GO" id="GO:0004523">
    <property type="term" value="F:RNA-DNA hybrid ribonuclease activity"/>
    <property type="evidence" value="ECO:0007669"/>
    <property type="project" value="InterPro"/>
</dbReference>
<dbReference type="CDD" id="cd09276">
    <property type="entry name" value="Rnase_HI_RT_non_LTR"/>
    <property type="match status" value="1"/>
</dbReference>
<dbReference type="GO" id="GO:0003676">
    <property type="term" value="F:nucleic acid binding"/>
    <property type="evidence" value="ECO:0007669"/>
    <property type="project" value="InterPro"/>
</dbReference>
<dbReference type="OMA" id="CDEPGND"/>
<dbReference type="EMBL" id="KV878978">
    <property type="protein sequence ID" value="OJJ99328.1"/>
    <property type="molecule type" value="Genomic_DNA"/>
</dbReference>
<dbReference type="Gene3D" id="3.30.420.10">
    <property type="entry name" value="Ribonuclease H-like superfamily/Ribonuclease H"/>
    <property type="match status" value="1"/>
</dbReference>
<dbReference type="AlphaFoldDB" id="A0A1L9WT73"/>
<keyword evidence="1" id="KW-0472">Membrane</keyword>
<sequence>GRQGYLGAAAAVLDDKSVTTESLQVQVGPMDQWSVHAAELIGILYAINLIIRIVLQQRRAGHKRARKVTVLSDSMSALQAIQSPGNKSGQQIIFAILQAAKNTKTHGITIRLQWVPGHSETPGNDTADRLA</sequence>
<dbReference type="InterPro" id="IPR036397">
    <property type="entry name" value="RNaseH_sf"/>
</dbReference>
<dbReference type="OrthoDB" id="4509295at2759"/>
<evidence type="ECO:0000256" key="1">
    <source>
        <dbReference type="SAM" id="Phobius"/>
    </source>
</evidence>
<dbReference type="RefSeq" id="XP_020055668.1">
    <property type="nucleotide sequence ID" value="XM_020199705.1"/>
</dbReference>
<gene>
    <name evidence="3" type="ORF">ASPACDRAFT_30164</name>
</gene>
<dbReference type="STRING" id="690307.A0A1L9WT73"/>
<keyword evidence="4" id="KW-1185">Reference proteome</keyword>
<accession>A0A1L9WT73</accession>
<feature type="domain" description="RNase H type-1" evidence="2">
    <location>
        <begin position="1"/>
        <end position="131"/>
    </location>
</feature>
<dbReference type="PROSITE" id="PS50879">
    <property type="entry name" value="RNASE_H_1"/>
    <property type="match status" value="1"/>
</dbReference>